<evidence type="ECO:0000256" key="1">
    <source>
        <dbReference type="SAM" id="SignalP"/>
    </source>
</evidence>
<keyword evidence="3" id="KW-1185">Reference proteome</keyword>
<keyword evidence="1" id="KW-0732">Signal</keyword>
<dbReference type="EMBL" id="CP084930">
    <property type="protein sequence ID" value="USI72792.1"/>
    <property type="molecule type" value="Genomic_DNA"/>
</dbReference>
<organism evidence="2 3">
    <name type="scientific">Sphingomonas morindae</name>
    <dbReference type="NCBI Taxonomy" id="1541170"/>
    <lineage>
        <taxon>Bacteria</taxon>
        <taxon>Pseudomonadati</taxon>
        <taxon>Pseudomonadota</taxon>
        <taxon>Alphaproteobacteria</taxon>
        <taxon>Sphingomonadales</taxon>
        <taxon>Sphingomonadaceae</taxon>
        <taxon>Sphingomonas</taxon>
    </lineage>
</organism>
<sequence length="213" mass="21753">MKRVALLVPLLLMAAVPVAAQPAPSCAAALAPGAQSLPEACRRIGPVALGMSAAAVQTALGAPDYRSADGGAAAYLFPRHLDAALARRPVKAAALRHSELVIAYRQGKVAGMALTAGTGLVPDFAARGFGIGTPLAAMIRAYGPPRRWNGSHDEASYDPLPLSFMVDDEAHRVFGVTIGQSRAAAESVPQVALALRKAPGSDLVSGVTVKGGD</sequence>
<reference evidence="2" key="1">
    <citation type="journal article" date="2022" name="Toxins">
        <title>Genomic Analysis of Sphingopyxis sp. USTB-05 for Biodegrading Cyanobacterial Hepatotoxins.</title>
        <authorList>
            <person name="Liu C."/>
            <person name="Xu Q."/>
            <person name="Zhao Z."/>
            <person name="Zhang H."/>
            <person name="Liu X."/>
            <person name="Yin C."/>
            <person name="Liu Y."/>
            <person name="Yan H."/>
        </authorList>
    </citation>
    <scope>NUCLEOTIDE SEQUENCE</scope>
    <source>
        <strain evidence="2">NBD5</strain>
    </source>
</reference>
<evidence type="ECO:0000313" key="3">
    <source>
        <dbReference type="Proteomes" id="UP001056937"/>
    </source>
</evidence>
<feature type="signal peptide" evidence="1">
    <location>
        <begin position="1"/>
        <end position="20"/>
    </location>
</feature>
<evidence type="ECO:0000313" key="2">
    <source>
        <dbReference type="EMBL" id="USI72792.1"/>
    </source>
</evidence>
<protein>
    <recommendedName>
        <fullName evidence="4">Secreted protein</fullName>
    </recommendedName>
</protein>
<accession>A0ABY4X796</accession>
<feature type="chain" id="PRO_5046053992" description="Secreted protein" evidence="1">
    <location>
        <begin position="21"/>
        <end position="213"/>
    </location>
</feature>
<dbReference type="RefSeq" id="WP_252166601.1">
    <property type="nucleotide sequence ID" value="NZ_CP084930.1"/>
</dbReference>
<evidence type="ECO:0008006" key="4">
    <source>
        <dbReference type="Google" id="ProtNLM"/>
    </source>
</evidence>
<proteinExistence type="predicted"/>
<name>A0ABY4X796_9SPHN</name>
<gene>
    <name evidence="2" type="ORF">LHA26_16210</name>
</gene>
<dbReference type="Proteomes" id="UP001056937">
    <property type="component" value="Chromosome 1"/>
</dbReference>